<dbReference type="EMBL" id="AZBU02000005">
    <property type="protein sequence ID" value="TKR77337.1"/>
    <property type="molecule type" value="Genomic_DNA"/>
</dbReference>
<gene>
    <name evidence="2" type="ORF">L596_018332</name>
</gene>
<reference evidence="2 3" key="2">
    <citation type="journal article" date="2019" name="G3 (Bethesda)">
        <title>Hybrid Assembly of the Genome of the Entomopathogenic Nematode Steinernema carpocapsae Identifies the X-Chromosome.</title>
        <authorList>
            <person name="Serra L."/>
            <person name="Macchietto M."/>
            <person name="Macias-Munoz A."/>
            <person name="McGill C.J."/>
            <person name="Rodriguez I.M."/>
            <person name="Rodriguez B."/>
            <person name="Murad R."/>
            <person name="Mortazavi A."/>
        </authorList>
    </citation>
    <scope>NUCLEOTIDE SEQUENCE [LARGE SCALE GENOMIC DNA]</scope>
    <source>
        <strain evidence="2 3">ALL</strain>
    </source>
</reference>
<feature type="region of interest" description="Disordered" evidence="1">
    <location>
        <begin position="1"/>
        <end position="60"/>
    </location>
</feature>
<accession>A0A4U5N4B3</accession>
<name>A0A4U5N4B3_STECR</name>
<reference evidence="2 3" key="1">
    <citation type="journal article" date="2015" name="Genome Biol.">
        <title>Comparative genomics of Steinernema reveals deeply conserved gene regulatory networks.</title>
        <authorList>
            <person name="Dillman A.R."/>
            <person name="Macchietto M."/>
            <person name="Porter C.F."/>
            <person name="Rogers A."/>
            <person name="Williams B."/>
            <person name="Antoshechkin I."/>
            <person name="Lee M.M."/>
            <person name="Goodwin Z."/>
            <person name="Lu X."/>
            <person name="Lewis E.E."/>
            <person name="Goodrich-Blair H."/>
            <person name="Stock S.P."/>
            <person name="Adams B.J."/>
            <person name="Sternberg P.W."/>
            <person name="Mortazavi A."/>
        </authorList>
    </citation>
    <scope>NUCLEOTIDE SEQUENCE [LARGE SCALE GENOMIC DNA]</scope>
    <source>
        <strain evidence="2 3">ALL</strain>
    </source>
</reference>
<evidence type="ECO:0000313" key="2">
    <source>
        <dbReference type="EMBL" id="TKR77337.1"/>
    </source>
</evidence>
<dbReference type="AlphaFoldDB" id="A0A4U5N4B3"/>
<protein>
    <submittedName>
        <fullName evidence="2">Uncharacterized protein</fullName>
    </submittedName>
</protein>
<comment type="caution">
    <text evidence="2">The sequence shown here is derived from an EMBL/GenBank/DDBJ whole genome shotgun (WGS) entry which is preliminary data.</text>
</comment>
<sequence>MRAPGSRVSEQEEEDGWDEISPEMRKRGNASTAPSRANLHSKPDFRTSCNPRNPGRRGFFNSRIRLSSIARPEMDISTIE</sequence>
<proteinExistence type="predicted"/>
<dbReference type="Proteomes" id="UP000298663">
    <property type="component" value="Unassembled WGS sequence"/>
</dbReference>
<feature type="compositionally biased region" description="Acidic residues" evidence="1">
    <location>
        <begin position="11"/>
        <end position="21"/>
    </location>
</feature>
<keyword evidence="3" id="KW-1185">Reference proteome</keyword>
<organism evidence="2 3">
    <name type="scientific">Steinernema carpocapsae</name>
    <name type="common">Entomopathogenic nematode</name>
    <dbReference type="NCBI Taxonomy" id="34508"/>
    <lineage>
        <taxon>Eukaryota</taxon>
        <taxon>Metazoa</taxon>
        <taxon>Ecdysozoa</taxon>
        <taxon>Nematoda</taxon>
        <taxon>Chromadorea</taxon>
        <taxon>Rhabditida</taxon>
        <taxon>Tylenchina</taxon>
        <taxon>Panagrolaimomorpha</taxon>
        <taxon>Strongyloidoidea</taxon>
        <taxon>Steinernematidae</taxon>
        <taxon>Steinernema</taxon>
    </lineage>
</organism>
<evidence type="ECO:0000256" key="1">
    <source>
        <dbReference type="SAM" id="MobiDB-lite"/>
    </source>
</evidence>
<evidence type="ECO:0000313" key="3">
    <source>
        <dbReference type="Proteomes" id="UP000298663"/>
    </source>
</evidence>